<evidence type="ECO:0000256" key="2">
    <source>
        <dbReference type="ARBA" id="ARBA00022801"/>
    </source>
</evidence>
<dbReference type="EMBL" id="JAOPGA020001811">
    <property type="protein sequence ID" value="KAL0491538.1"/>
    <property type="molecule type" value="Genomic_DNA"/>
</dbReference>
<protein>
    <submittedName>
        <fullName evidence="4">Omega-amidase</fullName>
    </submittedName>
</protein>
<name>A0AAW2ZNV8_9EUKA</name>
<comment type="caution">
    <text evidence="4">The sequence shown here is derived from an EMBL/GenBank/DDBJ whole genome shotgun (WGS) entry which is preliminary data.</text>
</comment>
<sequence>MLRVLGQNFLKKSIATKFSSRMSHFIKTDMKLNIALCQLDVCDDKRTNIDNAVKNIREAANKGANLVMLPECFNSPYGTKHFPQYAEGLEDSETLSAISSVASEKNIYIVAGSIPTIENGKYYNTSCAYNTKGERIAVLRKVHLFDINVPGKIVFQESEILTAGDQFATFELEHDDKTIKVGMGICFDIRFAEMAQIYQKQNCSLLVYPGAFNMTTGPAHWELLARARAVDNQLFVALCSPARNTSSGYVAYGHSLIVDPWGSKVVEADENPTVVFGEADFSKVSELRDQIPSVKNKRSDLYTLINHNK</sequence>
<dbReference type="GO" id="GO:0006107">
    <property type="term" value="P:oxaloacetate metabolic process"/>
    <property type="evidence" value="ECO:0007669"/>
    <property type="project" value="TreeGrafter"/>
</dbReference>
<dbReference type="AlphaFoldDB" id="A0AAW2ZNV8"/>
<dbReference type="Pfam" id="PF00795">
    <property type="entry name" value="CN_hydrolase"/>
    <property type="match status" value="1"/>
</dbReference>
<feature type="domain" description="CN hydrolase" evidence="3">
    <location>
        <begin position="32"/>
        <end position="281"/>
    </location>
</feature>
<dbReference type="FunFam" id="3.60.110.10:FF:000002">
    <property type="entry name" value="Nitrilase family member 2"/>
    <property type="match status" value="1"/>
</dbReference>
<dbReference type="PANTHER" id="PTHR23088:SF30">
    <property type="entry name" value="OMEGA-AMIDASE NIT2"/>
    <property type="match status" value="1"/>
</dbReference>
<dbReference type="PROSITE" id="PS50263">
    <property type="entry name" value="CN_HYDROLASE"/>
    <property type="match status" value="1"/>
</dbReference>
<comment type="similarity">
    <text evidence="1">Belongs to the carbon-nitrogen hydrolase superfamily. NIT1/NIT2 family.</text>
</comment>
<dbReference type="GO" id="GO:0050152">
    <property type="term" value="F:omega-amidase activity"/>
    <property type="evidence" value="ECO:0007669"/>
    <property type="project" value="TreeGrafter"/>
</dbReference>
<dbReference type="Gene3D" id="3.60.110.10">
    <property type="entry name" value="Carbon-nitrogen hydrolase"/>
    <property type="match status" value="1"/>
</dbReference>
<reference evidence="4 5" key="1">
    <citation type="submission" date="2024-03" db="EMBL/GenBank/DDBJ databases">
        <title>The Acrasis kona genome and developmental transcriptomes reveal deep origins of eukaryotic multicellular pathways.</title>
        <authorList>
            <person name="Sheikh S."/>
            <person name="Fu C.-J."/>
            <person name="Brown M.W."/>
            <person name="Baldauf S.L."/>
        </authorList>
    </citation>
    <scope>NUCLEOTIDE SEQUENCE [LARGE SCALE GENOMIC DNA]</scope>
    <source>
        <strain evidence="4 5">ATCC MYA-3509</strain>
    </source>
</reference>
<keyword evidence="2" id="KW-0378">Hydrolase</keyword>
<gene>
    <name evidence="4" type="ORF">AKO1_010282</name>
</gene>
<organism evidence="4 5">
    <name type="scientific">Acrasis kona</name>
    <dbReference type="NCBI Taxonomy" id="1008807"/>
    <lineage>
        <taxon>Eukaryota</taxon>
        <taxon>Discoba</taxon>
        <taxon>Heterolobosea</taxon>
        <taxon>Tetramitia</taxon>
        <taxon>Eutetramitia</taxon>
        <taxon>Acrasidae</taxon>
        <taxon>Acrasis</taxon>
    </lineage>
</organism>
<dbReference type="SUPFAM" id="SSF56317">
    <property type="entry name" value="Carbon-nitrogen hydrolase"/>
    <property type="match status" value="1"/>
</dbReference>
<dbReference type="InterPro" id="IPR003010">
    <property type="entry name" value="C-N_Hydrolase"/>
</dbReference>
<evidence type="ECO:0000313" key="4">
    <source>
        <dbReference type="EMBL" id="KAL0491538.1"/>
    </source>
</evidence>
<evidence type="ECO:0000259" key="3">
    <source>
        <dbReference type="PROSITE" id="PS50263"/>
    </source>
</evidence>
<dbReference type="GO" id="GO:0006541">
    <property type="term" value="P:glutamine metabolic process"/>
    <property type="evidence" value="ECO:0007669"/>
    <property type="project" value="TreeGrafter"/>
</dbReference>
<dbReference type="InterPro" id="IPR036526">
    <property type="entry name" value="C-N_Hydrolase_sf"/>
</dbReference>
<proteinExistence type="inferred from homology"/>
<dbReference type="GO" id="GO:0005739">
    <property type="term" value="C:mitochondrion"/>
    <property type="evidence" value="ECO:0007669"/>
    <property type="project" value="TreeGrafter"/>
</dbReference>
<evidence type="ECO:0000256" key="1">
    <source>
        <dbReference type="ARBA" id="ARBA00010613"/>
    </source>
</evidence>
<dbReference type="InterPro" id="IPR045254">
    <property type="entry name" value="Nit1/2_C-N_Hydrolase"/>
</dbReference>
<dbReference type="GO" id="GO:0006528">
    <property type="term" value="P:asparagine metabolic process"/>
    <property type="evidence" value="ECO:0007669"/>
    <property type="project" value="TreeGrafter"/>
</dbReference>
<accession>A0AAW2ZNV8</accession>
<dbReference type="Proteomes" id="UP001431209">
    <property type="component" value="Unassembled WGS sequence"/>
</dbReference>
<keyword evidence="5" id="KW-1185">Reference proteome</keyword>
<dbReference type="CDD" id="cd07572">
    <property type="entry name" value="nit"/>
    <property type="match status" value="1"/>
</dbReference>
<evidence type="ECO:0000313" key="5">
    <source>
        <dbReference type="Proteomes" id="UP001431209"/>
    </source>
</evidence>
<dbReference type="PANTHER" id="PTHR23088">
    <property type="entry name" value="NITRILASE-RELATED"/>
    <property type="match status" value="1"/>
</dbReference>